<protein>
    <submittedName>
        <fullName evidence="1">Uncharacterized protein</fullName>
    </submittedName>
</protein>
<gene>
    <name evidence="1" type="ORF">J2Z82_003743</name>
</gene>
<sequence length="114" mass="13432">MLEFKENASYFKANNAEELLVALTNKESHIIIQEDYKKEFEENTQLPLTENEQLGFHLGFRGTAGIWGGIIFQLINRFSMGSKQQKKIDSKIRKYSIKKLNEQEILLYLRQLEY</sequence>
<keyword evidence="2" id="KW-1185">Reference proteome</keyword>
<comment type="caution">
    <text evidence="1">The sequence shown here is derived from an EMBL/GenBank/DDBJ whole genome shotgun (WGS) entry which is preliminary data.</text>
</comment>
<accession>A0ABS4HIM0</accession>
<dbReference type="RefSeq" id="WP_209482229.1">
    <property type="nucleotide sequence ID" value="NZ_JAGGKK010000030.1"/>
</dbReference>
<evidence type="ECO:0000313" key="1">
    <source>
        <dbReference type="EMBL" id="MBP1950771.1"/>
    </source>
</evidence>
<name>A0ABS4HIM0_9BACI</name>
<dbReference type="Proteomes" id="UP001519328">
    <property type="component" value="Unassembled WGS sequence"/>
</dbReference>
<dbReference type="EMBL" id="JAGGKK010000030">
    <property type="protein sequence ID" value="MBP1950771.1"/>
    <property type="molecule type" value="Genomic_DNA"/>
</dbReference>
<evidence type="ECO:0000313" key="2">
    <source>
        <dbReference type="Proteomes" id="UP001519328"/>
    </source>
</evidence>
<proteinExistence type="predicted"/>
<organism evidence="1 2">
    <name type="scientific">Virgibacillus litoralis</name>
    <dbReference type="NCBI Taxonomy" id="578221"/>
    <lineage>
        <taxon>Bacteria</taxon>
        <taxon>Bacillati</taxon>
        <taxon>Bacillota</taxon>
        <taxon>Bacilli</taxon>
        <taxon>Bacillales</taxon>
        <taxon>Bacillaceae</taxon>
        <taxon>Virgibacillus</taxon>
    </lineage>
</organism>
<reference evidence="1 2" key="1">
    <citation type="submission" date="2021-03" db="EMBL/GenBank/DDBJ databases">
        <title>Genomic Encyclopedia of Type Strains, Phase IV (KMG-IV): sequencing the most valuable type-strain genomes for metagenomic binning, comparative biology and taxonomic classification.</title>
        <authorList>
            <person name="Goeker M."/>
        </authorList>
    </citation>
    <scope>NUCLEOTIDE SEQUENCE [LARGE SCALE GENOMIC DNA]</scope>
    <source>
        <strain evidence="1 2">DSM 21085</strain>
    </source>
</reference>